<feature type="transmembrane region" description="Helical" evidence="1">
    <location>
        <begin position="29"/>
        <end position="48"/>
    </location>
</feature>
<dbReference type="PANTHER" id="PTHR30336">
    <property type="entry name" value="INNER MEMBRANE PROTEIN, PROBABLE PERMEASE"/>
    <property type="match status" value="1"/>
</dbReference>
<keyword evidence="4" id="KW-1185">Reference proteome</keyword>
<evidence type="ECO:0000259" key="2">
    <source>
        <dbReference type="Pfam" id="PF02698"/>
    </source>
</evidence>
<dbReference type="EMBL" id="JAAVJL010000003">
    <property type="protein sequence ID" value="NMF60575.1"/>
    <property type="molecule type" value="Genomic_DNA"/>
</dbReference>
<evidence type="ECO:0000313" key="3">
    <source>
        <dbReference type="EMBL" id="NMF60575.1"/>
    </source>
</evidence>
<dbReference type="InterPro" id="IPR003848">
    <property type="entry name" value="DUF218"/>
</dbReference>
<protein>
    <submittedName>
        <fullName evidence="3">YdcF family protein</fullName>
    </submittedName>
</protein>
<reference evidence="3 4" key="1">
    <citation type="submission" date="2020-03" db="EMBL/GenBank/DDBJ databases">
        <title>Draft Genome Sequence of 2-Methylisoborneol Producing Pseudanabaena yagii Strain GIHE-NHR1 Isolated from North Han River in South Korea.</title>
        <authorList>
            <person name="Jeong J."/>
        </authorList>
    </citation>
    <scope>NUCLEOTIDE SEQUENCE [LARGE SCALE GENOMIC DNA]</scope>
    <source>
        <strain evidence="3 4">GIHE-NHR1</strain>
    </source>
</reference>
<evidence type="ECO:0000313" key="4">
    <source>
        <dbReference type="Proteomes" id="UP000738376"/>
    </source>
</evidence>
<dbReference type="InterPro" id="IPR051599">
    <property type="entry name" value="Cell_Envelope_Assoc"/>
</dbReference>
<comment type="caution">
    <text evidence="3">The sequence shown here is derived from an EMBL/GenBank/DDBJ whole genome shotgun (WGS) entry which is preliminary data.</text>
</comment>
<dbReference type="InterPro" id="IPR014729">
    <property type="entry name" value="Rossmann-like_a/b/a_fold"/>
</dbReference>
<name>A0ABX1LWK0_9CYAN</name>
<dbReference type="Gene3D" id="3.40.50.620">
    <property type="entry name" value="HUPs"/>
    <property type="match status" value="1"/>
</dbReference>
<evidence type="ECO:0000256" key="1">
    <source>
        <dbReference type="SAM" id="Phobius"/>
    </source>
</evidence>
<dbReference type="PANTHER" id="PTHR30336:SF4">
    <property type="entry name" value="ENVELOPE BIOGENESIS FACTOR ELYC"/>
    <property type="match status" value="1"/>
</dbReference>
<proteinExistence type="predicted"/>
<accession>A0ABX1LWK0</accession>
<keyword evidence="1" id="KW-0812">Transmembrane</keyword>
<feature type="domain" description="DUF218" evidence="2">
    <location>
        <begin position="65"/>
        <end position="197"/>
    </location>
</feature>
<dbReference type="Proteomes" id="UP000738376">
    <property type="component" value="Unassembled WGS sequence"/>
</dbReference>
<organism evidence="3 4">
    <name type="scientific">Pseudanabaena yagii GIHE-NHR1</name>
    <dbReference type="NCBI Taxonomy" id="2722753"/>
    <lineage>
        <taxon>Bacteria</taxon>
        <taxon>Bacillati</taxon>
        <taxon>Cyanobacteriota</taxon>
        <taxon>Cyanophyceae</taxon>
        <taxon>Pseudanabaenales</taxon>
        <taxon>Pseudanabaenaceae</taxon>
        <taxon>Pseudanabaena</taxon>
        <taxon>Pseudanabaena yagii</taxon>
    </lineage>
</organism>
<dbReference type="Pfam" id="PF02698">
    <property type="entry name" value="DUF218"/>
    <property type="match status" value="1"/>
</dbReference>
<dbReference type="RefSeq" id="WP_169365511.1">
    <property type="nucleotide sequence ID" value="NZ_JAAVJL010000003.1"/>
</dbReference>
<keyword evidence="1" id="KW-1133">Transmembrane helix</keyword>
<dbReference type="CDD" id="cd06259">
    <property type="entry name" value="YdcF-like"/>
    <property type="match status" value="1"/>
</dbReference>
<gene>
    <name evidence="3" type="ORF">HC246_21730</name>
</gene>
<sequence>MEPLIFFAVIWLLWLISSRSWKRRFVLPLAIIGLLYLFITSPIMLALASQGLTFAIPQDSGENADAIVILGRGESLRSPRVDLGNELWQQKRAPKIFVSGMLDAQEIATHLKQKGVPHFKISGESCSQSTEENAQFTTALLYPQGIQKILLVTDVPHMLRSQILFQSYGFKVIPRMIPLPVQWSNNKQLKAVLREYAALIHYQWNGYLRNRTQEEIVNPSEKVSDRLKNWNCRINI</sequence>
<keyword evidence="1" id="KW-0472">Membrane</keyword>